<name>A4X001_CERS5</name>
<sequence>MARIAQNSAMMNSKEKPMKRVLAALILTTALATPVAAQEVPLSGTVAEVFGTRIVLSTPEGRVLVTLPQGTTAPAPGTRLDLTGTRTGETFAAATVTEGPAAAPAEAVLPSALRGLDLTDIRTRSRKDGKIYIYARGGTGWLRAEARGDRLLEVQTDGAGLPQPLIETLLPAAVRAEPRLAEIARLTEIDLDDDGEISVEGFATYGMRIEIEFSRDGTLKDFERERDDRRSLSEAAAREKLVALGYTDIGFMERGGRHVTALATNPYGDTVEVRLDDQGRVERERLWQN</sequence>
<reference evidence="2" key="1">
    <citation type="submission" date="2007-04" db="EMBL/GenBank/DDBJ databases">
        <title>Complete sequence of plasmid pRSPA02 of Rhodobacter sphaeroides ATCC 17025.</title>
        <authorList>
            <consortium name="US DOE Joint Genome Institute"/>
            <person name="Copeland A."/>
            <person name="Lucas S."/>
            <person name="Lapidus A."/>
            <person name="Barry K."/>
            <person name="Detter J.C."/>
            <person name="Glavina del Rio T."/>
            <person name="Hammon N."/>
            <person name="Israni S."/>
            <person name="Dalin E."/>
            <person name="Tice H."/>
            <person name="Pitluck S."/>
            <person name="Chertkov O."/>
            <person name="Brettin T."/>
            <person name="Bruce D."/>
            <person name="Han C."/>
            <person name="Schmutz J."/>
            <person name="Larimer F."/>
            <person name="Land M."/>
            <person name="Hauser L."/>
            <person name="Kyrpides N."/>
            <person name="Kim E."/>
            <person name="Richardson P."/>
            <person name="Mackenzie C."/>
            <person name="Choudhary M."/>
            <person name="Donohue T.J."/>
            <person name="Kaplan S."/>
        </authorList>
    </citation>
    <scope>NUCLEOTIDE SEQUENCE [LARGE SCALE GENOMIC DNA]</scope>
    <source>
        <strain evidence="2">ATCC 17025</strain>
        <plasmid evidence="2">pRSPA02</plasmid>
    </source>
</reference>
<feature type="signal peptide" evidence="1">
    <location>
        <begin position="1"/>
        <end position="37"/>
    </location>
</feature>
<accession>A4X001</accession>
<feature type="chain" id="PRO_5002675179" evidence="1">
    <location>
        <begin position="38"/>
        <end position="289"/>
    </location>
</feature>
<organism evidence="2">
    <name type="scientific">Cereibacter sphaeroides (strain ATCC 17025 / ATH 2.4.3)</name>
    <name type="common">Rhodobacter sphaeroides</name>
    <dbReference type="NCBI Taxonomy" id="349102"/>
    <lineage>
        <taxon>Bacteria</taxon>
        <taxon>Pseudomonadati</taxon>
        <taxon>Pseudomonadota</taxon>
        <taxon>Alphaproteobacteria</taxon>
        <taxon>Rhodobacterales</taxon>
        <taxon>Paracoccaceae</taxon>
        <taxon>Cereibacter</taxon>
    </lineage>
</organism>
<dbReference type="EMBL" id="CP000663">
    <property type="protein sequence ID" value="ABP72965.1"/>
    <property type="molecule type" value="Genomic_DNA"/>
</dbReference>
<gene>
    <name evidence="2" type="ordered locus">Rsph17025_4114</name>
</gene>
<evidence type="ECO:0000256" key="1">
    <source>
        <dbReference type="SAM" id="SignalP"/>
    </source>
</evidence>
<keyword evidence="2" id="KW-0614">Plasmid</keyword>
<dbReference type="HOGENOM" id="CLU_962715_0_0_5"/>
<evidence type="ECO:0000313" key="2">
    <source>
        <dbReference type="EMBL" id="ABP72965.1"/>
    </source>
</evidence>
<protein>
    <submittedName>
        <fullName evidence="2">Prevent-host-death family protein</fullName>
    </submittedName>
</protein>
<proteinExistence type="predicted"/>
<geneLocation type="plasmid" evidence="2">
    <name>pRSPA02</name>
</geneLocation>
<dbReference type="AlphaFoldDB" id="A4X001"/>
<dbReference type="KEGG" id="rsq:Rsph17025_4114"/>
<keyword evidence="1" id="KW-0732">Signal</keyword>
<dbReference type="BioCyc" id="RSPH349102:G1G8M-4246-MONOMER"/>